<evidence type="ECO:0000256" key="1">
    <source>
        <dbReference type="SAM" id="MobiDB-lite"/>
    </source>
</evidence>
<proteinExistence type="predicted"/>
<sequence length="270" mass="31134">MENINELTTEQIQELLDLSKRLKEQEIRDESIDLQVLLEEIFDDLETTSKTVLRNKLKKSAKDTYKYDGGKWTQSGTVNKVYLPELKKYQVDAAQTTTAITKGADRLRTAGRATTEIYQEFQHLIEIGGTEDDMRNILERIRRLAVYQFGTGKELDKDAKDTKDLTTKALRLPESLKYLEDDDDEGKDYFFSSEVIEKTQQTRFEESVINQASQRKYGGFGKNKFTRGGRQPNGNRGSFFGRGRSRDWQRSHTTPSHVSQIDRQQSQPSN</sequence>
<dbReference type="EMBL" id="KZ303848">
    <property type="protein sequence ID" value="PHZ13152.1"/>
    <property type="molecule type" value="Genomic_DNA"/>
</dbReference>
<evidence type="ECO:0000313" key="2">
    <source>
        <dbReference type="EMBL" id="PHZ13152.1"/>
    </source>
</evidence>
<feature type="compositionally biased region" description="Low complexity" evidence="1">
    <location>
        <begin position="233"/>
        <end position="242"/>
    </location>
</feature>
<feature type="region of interest" description="Disordered" evidence="1">
    <location>
        <begin position="218"/>
        <end position="270"/>
    </location>
</feature>
<evidence type="ECO:0000313" key="3">
    <source>
        <dbReference type="Proteomes" id="UP000242254"/>
    </source>
</evidence>
<dbReference type="Proteomes" id="UP000242254">
    <property type="component" value="Unassembled WGS sequence"/>
</dbReference>
<gene>
    <name evidence="2" type="ORF">RHIMIDRAFT_313120</name>
</gene>
<protein>
    <submittedName>
        <fullName evidence="2">Uncharacterized protein</fullName>
    </submittedName>
</protein>
<feature type="compositionally biased region" description="Polar residues" evidence="1">
    <location>
        <begin position="251"/>
        <end position="270"/>
    </location>
</feature>
<keyword evidence="3" id="KW-1185">Reference proteome</keyword>
<dbReference type="AlphaFoldDB" id="A0A2G4SWN4"/>
<dbReference type="GeneID" id="35445838"/>
<accession>A0A2G4SWN4</accession>
<reference evidence="2 3" key="1">
    <citation type="journal article" date="2016" name="Proc. Natl. Acad. Sci. U.S.A.">
        <title>Lipid metabolic changes in an early divergent fungus govern the establishment of a mutualistic symbiosis with endobacteria.</title>
        <authorList>
            <person name="Lastovetsky O.A."/>
            <person name="Gaspar M.L."/>
            <person name="Mondo S.J."/>
            <person name="LaButti K.M."/>
            <person name="Sandor L."/>
            <person name="Grigoriev I.V."/>
            <person name="Henry S.A."/>
            <person name="Pawlowska T.E."/>
        </authorList>
    </citation>
    <scope>NUCLEOTIDE SEQUENCE [LARGE SCALE GENOMIC DNA]</scope>
    <source>
        <strain evidence="2 3">ATCC 52813</strain>
    </source>
</reference>
<name>A0A2G4SWN4_RHIZD</name>
<dbReference type="RefSeq" id="XP_023466860.1">
    <property type="nucleotide sequence ID" value="XM_023614849.1"/>
</dbReference>
<dbReference type="STRING" id="1340429.A0A2G4SWN4"/>
<organism evidence="2 3">
    <name type="scientific">Rhizopus microsporus ATCC 52813</name>
    <dbReference type="NCBI Taxonomy" id="1340429"/>
    <lineage>
        <taxon>Eukaryota</taxon>
        <taxon>Fungi</taxon>
        <taxon>Fungi incertae sedis</taxon>
        <taxon>Mucoromycota</taxon>
        <taxon>Mucoromycotina</taxon>
        <taxon>Mucoromycetes</taxon>
        <taxon>Mucorales</taxon>
        <taxon>Mucorineae</taxon>
        <taxon>Rhizopodaceae</taxon>
        <taxon>Rhizopus</taxon>
    </lineage>
</organism>